<proteinExistence type="predicted"/>
<sequence>MRRSPHTPYTVPALEATEHAKQNGVEIPFHHAVYR</sequence>
<evidence type="ECO:0000313" key="1">
    <source>
        <dbReference type="EMBL" id="SVD51032.1"/>
    </source>
</evidence>
<protein>
    <submittedName>
        <fullName evidence="1">Uncharacterized protein</fullName>
    </submittedName>
</protein>
<dbReference type="AlphaFoldDB" id="A0A382VWZ3"/>
<feature type="non-terminal residue" evidence="1">
    <location>
        <position position="35"/>
    </location>
</feature>
<reference evidence="1" key="1">
    <citation type="submission" date="2018-05" db="EMBL/GenBank/DDBJ databases">
        <authorList>
            <person name="Lanie J.A."/>
            <person name="Ng W.-L."/>
            <person name="Kazmierczak K.M."/>
            <person name="Andrzejewski T.M."/>
            <person name="Davidsen T.M."/>
            <person name="Wayne K.J."/>
            <person name="Tettelin H."/>
            <person name="Glass J.I."/>
            <person name="Rusch D."/>
            <person name="Podicherti R."/>
            <person name="Tsui H.-C.T."/>
            <person name="Winkler M.E."/>
        </authorList>
    </citation>
    <scope>NUCLEOTIDE SEQUENCE</scope>
</reference>
<organism evidence="1">
    <name type="scientific">marine metagenome</name>
    <dbReference type="NCBI Taxonomy" id="408172"/>
    <lineage>
        <taxon>unclassified sequences</taxon>
        <taxon>metagenomes</taxon>
        <taxon>ecological metagenomes</taxon>
    </lineage>
</organism>
<gene>
    <name evidence="1" type="ORF">METZ01_LOCUS403886</name>
</gene>
<dbReference type="EMBL" id="UINC01155274">
    <property type="protein sequence ID" value="SVD51032.1"/>
    <property type="molecule type" value="Genomic_DNA"/>
</dbReference>
<accession>A0A382VWZ3</accession>
<name>A0A382VWZ3_9ZZZZ</name>